<name>A0ABQ8TEM3_PERAM</name>
<comment type="caution">
    <text evidence="2">The sequence shown here is derived from an EMBL/GenBank/DDBJ whole genome shotgun (WGS) entry which is preliminary data.</text>
</comment>
<accession>A0ABQ8TEM3</accession>
<feature type="region of interest" description="Disordered" evidence="1">
    <location>
        <begin position="151"/>
        <end position="172"/>
    </location>
</feature>
<proteinExistence type="predicted"/>
<evidence type="ECO:0000313" key="2">
    <source>
        <dbReference type="EMBL" id="KAJ4445000.1"/>
    </source>
</evidence>
<dbReference type="PANTHER" id="PTHR10773">
    <property type="entry name" value="DNA-DIRECTED RNA POLYMERASES I, II, AND III SUBUNIT RPABC2"/>
    <property type="match status" value="1"/>
</dbReference>
<dbReference type="Proteomes" id="UP001148838">
    <property type="component" value="Unassembled WGS sequence"/>
</dbReference>
<dbReference type="EMBL" id="JAJSOF020000011">
    <property type="protein sequence ID" value="KAJ4445000.1"/>
    <property type="molecule type" value="Genomic_DNA"/>
</dbReference>
<reference evidence="2 3" key="1">
    <citation type="journal article" date="2022" name="Allergy">
        <title>Genome assembly and annotation of Periplaneta americana reveal a comprehensive cockroach allergen profile.</title>
        <authorList>
            <person name="Wang L."/>
            <person name="Xiong Q."/>
            <person name="Saelim N."/>
            <person name="Wang L."/>
            <person name="Nong W."/>
            <person name="Wan A.T."/>
            <person name="Shi M."/>
            <person name="Liu X."/>
            <person name="Cao Q."/>
            <person name="Hui J.H.L."/>
            <person name="Sookrung N."/>
            <person name="Leung T.F."/>
            <person name="Tungtrongchitr A."/>
            <person name="Tsui S.K.W."/>
        </authorList>
    </citation>
    <scope>NUCLEOTIDE SEQUENCE [LARGE SCALE GENOMIC DNA]</scope>
    <source>
        <strain evidence="2">PWHHKU_190912</strain>
    </source>
</reference>
<keyword evidence="3" id="KW-1185">Reference proteome</keyword>
<dbReference type="PANTHER" id="PTHR10773:SF19">
    <property type="match status" value="1"/>
</dbReference>
<sequence length="404" mass="46908">MADLVEAVDDFSTFKGKRKRNESEWKKNKMKLLRMEGKEYINTSGKKIEARKAGSSCRCKRGCLGKFSDETKQFLLTNFNTFTSQDAYLYGLIRESVIARRRPRKGKDSMQRINQYTIVLGEEDTIVRHEGFASLFGIGVARVRRLTGIHSNGLSPKDNRGRHNRPSAKSEEIKEQIDYHIRSFPYCVQHYGSRAKQRCLRSDLDIMHIPRSDVCGFCEEYRVKISTETNRVVRKRLQNYLKLHKSKAKKFQTSMKEATQYLQNNENAEAICFDSEQNIPFPHLAVCGCKEYFKPSITKDKERFGFTKYEVFKFDRRHMNEVSVDKTMSGMTPQYFRILKPNLKPIIPGCKAYNKPITIQQKKLGDVKSLMKYLQPNAVQFIKSLVGSDEPCNEDEDYDVTENQ</sequence>
<evidence type="ECO:0000256" key="1">
    <source>
        <dbReference type="SAM" id="MobiDB-lite"/>
    </source>
</evidence>
<evidence type="ECO:0000313" key="3">
    <source>
        <dbReference type="Proteomes" id="UP001148838"/>
    </source>
</evidence>
<protein>
    <submittedName>
        <fullName evidence="2">Uncharacterized protein</fullName>
    </submittedName>
</protein>
<organism evidence="2 3">
    <name type="scientific">Periplaneta americana</name>
    <name type="common">American cockroach</name>
    <name type="synonym">Blatta americana</name>
    <dbReference type="NCBI Taxonomy" id="6978"/>
    <lineage>
        <taxon>Eukaryota</taxon>
        <taxon>Metazoa</taxon>
        <taxon>Ecdysozoa</taxon>
        <taxon>Arthropoda</taxon>
        <taxon>Hexapoda</taxon>
        <taxon>Insecta</taxon>
        <taxon>Pterygota</taxon>
        <taxon>Neoptera</taxon>
        <taxon>Polyneoptera</taxon>
        <taxon>Dictyoptera</taxon>
        <taxon>Blattodea</taxon>
        <taxon>Blattoidea</taxon>
        <taxon>Blattidae</taxon>
        <taxon>Blattinae</taxon>
        <taxon>Periplaneta</taxon>
    </lineage>
</organism>
<gene>
    <name evidence="2" type="ORF">ANN_06799</name>
</gene>